<evidence type="ECO:0000256" key="7">
    <source>
        <dbReference type="ARBA" id="ARBA00023010"/>
    </source>
</evidence>
<dbReference type="GO" id="GO:0034398">
    <property type="term" value="P:telomere tethering at nuclear periphery"/>
    <property type="evidence" value="ECO:0007669"/>
    <property type="project" value="TreeGrafter"/>
</dbReference>
<dbReference type="PROSITE" id="PS51434">
    <property type="entry name" value="NUP_C"/>
    <property type="match status" value="1"/>
</dbReference>
<dbReference type="InterPro" id="IPR036903">
    <property type="entry name" value="Nup98_auto-Pept-S59_dom_sf"/>
</dbReference>
<dbReference type="STRING" id="1202772.A0A1V9Z025"/>
<evidence type="ECO:0000256" key="9">
    <source>
        <dbReference type="ARBA" id="ARBA00023242"/>
    </source>
</evidence>
<sequence>MAFRGFGAAPASGGFGFGAAAQPAAGFGATQPSTGFGFGAAAQPSAASSPFGAPATPASPFGGGANTTPAFGASSGFGSSTTSAFGAPAAGTTTSAFGNTSGGTSVGFGGFGNTANSTPAFGAAATPAASPFGPSPTTASPFGGGGGGMFGSNTAAKPAFGAGGFGSTTTTSTFGAATPSAFGAAPTTSTFGATAPSTGFGGTSAFGAPATSGFGATPNAFGTPAATPSAFGAPAASPFGATPATTSAFGAAPTSAFGGFSQQQQPQQAGAQCGTGNPPYAPTAEQETEKNKPATTIHYQSISKMPQYQHKSVEELRWEDYLKRTDPAAAQQQAALVPNTGGATTTTGFGAFGAANTTTSAFGAKPPLGGGFGSTPTTGFGATTGAFGSTTPSAFGAQPAAPTSAFGGFGSTPAQPAASAFGTSPGGMFGSSTTTSAFGQPAAQTPSAFGGFGSTATPSTPAFGSAGTSAFGAPAAPSAFSGFGSTPAQPAATSGFGAAPSTFSFNKPAAPTTGGFGGFGSTTTPAPSGGMFGSTATATPSTSAFGTSAFGTNKPATGGFGGFGSTTTTTPATPGFGTAGTGSSLFSTPTTTPSTGFNFSATPSTTPTTTGGFGSSLFGKPATPSTTNAFSLTTPSTTPSLFGSTAAPATTGSAFSFPAPGATTGGFGQAAPPAPTTLVAGHDANPYGAGSFGAGLIEQQIKTTLTLPVPHALPRAKVADAVEYQRPSALARPVATVPTFLSVPKTTVAAPTPARRLLDETPMAPSAADFSFATTKFKSIATKQLNIDTPPKVRRVPPPSAPHVIPAEDPAAPTVTLAVTLPSKTTLQIVVDSLATGADVRAAITEKAGLAGAFEVRFDGAPVTAAHKAVEFVNGSLDVVAAQPFMSFDAFFEANGNKADEFASPAQNPLAPTLTKEGYYTLPDIATLSTMSTAELQAVDNFAVGCKGLGCVQWYGATDVTNLQLDDLVLFSTREVVVYPDEDNKHALGSGLNRPALVELLQVYPPTQPAKRQQYIDRVRTRTETMDATFVDYCPDAGVWKFRVEHFSRYGLDEDDDDDADHSMSAKKGSLQAMASTLQLNPHRLHELSAMYLPPDAAPAHEAPASTLSVTRLAVVEPTPTPATVPVPRSLVVYPIKTPATSRVFALWNGPLKSLDMGIFLGKSFRASFGPGGVLTTSHAGQHVAMRPHSPPLPSTSLLAAHRAVSRQDPVTRHVTLPADVSALLDGFSNGPDALLWSLVQALYGQESATAPYLPPIATTAPALADLPAWDRRHAFVSQWFARAVQRPAPKTPSVSAVLHHLCQYRLMDAATMAATLGNFRLATLIAQAASYRDGDFRASLRVQLEAWAETNALQFMEPELAWAYSLLAGSVTVVTQRLPQLDWLQALALVFWYQEGPQSLATAVRTFQAAVAAQLCKAPRHGLKADALMELLLVAVGAKASLVPLLSVLDAEAAWHLHAVLSHLPGQSLRLTSKQASLLTTNYISALADAGRVADAVYVGLTIADDVERRATVVALLHRAAATDGLLQTLAPLVPAVWFHDAMAVIATAVRDFAGAVDHYMQAGDFDAAHRTLLLHVAVPSLFRGETRAVAQALAAIEPHHANVPLWARFGAVVLSYLRLREAPHIATRHVVLSVCAKLKEWQLHPLAHLGVGADALLERAVVANMLTYMTQTAVALEQAMGDEASAVWLERLQGFVQADCFGEAFRATSLVHVCASLVE</sequence>
<dbReference type="SUPFAM" id="SSF82215">
    <property type="entry name" value="C-terminal autoproteolytic domain of nucleoporin nup98"/>
    <property type="match status" value="1"/>
</dbReference>
<dbReference type="OrthoDB" id="3797628at2759"/>
<evidence type="ECO:0000256" key="3">
    <source>
        <dbReference type="ARBA" id="ARBA00022448"/>
    </source>
</evidence>
<dbReference type="Pfam" id="PF21240">
    <property type="entry name" value="Nup98_GLEBS"/>
    <property type="match status" value="1"/>
</dbReference>
<comment type="caution">
    <text evidence="12">The sequence shown here is derived from an EMBL/GenBank/DDBJ whole genome shotgun (WGS) entry which is preliminary data.</text>
</comment>
<feature type="compositionally biased region" description="Low complexity" evidence="10">
    <location>
        <begin position="592"/>
        <end position="619"/>
    </location>
</feature>
<keyword evidence="3" id="KW-0813">Transport</keyword>
<dbReference type="GO" id="GO:0044614">
    <property type="term" value="C:nuclear pore cytoplasmic filaments"/>
    <property type="evidence" value="ECO:0007669"/>
    <property type="project" value="TreeGrafter"/>
</dbReference>
<dbReference type="EMBL" id="JNBR01000535">
    <property type="protein sequence ID" value="OQR91414.1"/>
    <property type="molecule type" value="Genomic_DNA"/>
</dbReference>
<keyword evidence="8" id="KW-0906">Nuclear pore complex</keyword>
<evidence type="ECO:0000256" key="1">
    <source>
        <dbReference type="ARBA" id="ARBA00004567"/>
    </source>
</evidence>
<feature type="compositionally biased region" description="Low complexity" evidence="10">
    <location>
        <begin position="255"/>
        <end position="272"/>
    </location>
</feature>
<dbReference type="Pfam" id="PF04096">
    <property type="entry name" value="Nucleoporin2"/>
    <property type="match status" value="1"/>
</dbReference>
<dbReference type="GO" id="GO:0017056">
    <property type="term" value="F:structural constituent of nuclear pore"/>
    <property type="evidence" value="ECO:0007669"/>
    <property type="project" value="InterPro"/>
</dbReference>
<feature type="region of interest" description="Disordered" evidence="10">
    <location>
        <begin position="125"/>
        <end position="146"/>
    </location>
</feature>
<dbReference type="FunFam" id="1.10.10.2360:FF:000001">
    <property type="entry name" value="Nuclear pore complex protein Nup98-Nup96"/>
    <property type="match status" value="1"/>
</dbReference>
<comment type="subcellular location">
    <subcellularLocation>
        <location evidence="1">Nucleus</location>
        <location evidence="1">Nuclear pore complex</location>
    </subcellularLocation>
</comment>
<comment type="similarity">
    <text evidence="2">Belongs to the nucleoporin GLFG family.</text>
</comment>
<reference evidence="12 13" key="1">
    <citation type="journal article" date="2014" name="Genome Biol. Evol.">
        <title>The secreted proteins of Achlya hypogyna and Thraustotheca clavata identify the ancestral oomycete secretome and reveal gene acquisitions by horizontal gene transfer.</title>
        <authorList>
            <person name="Misner I."/>
            <person name="Blouin N."/>
            <person name="Leonard G."/>
            <person name="Richards T.A."/>
            <person name="Lane C.E."/>
        </authorList>
    </citation>
    <scope>NUCLEOTIDE SEQUENCE [LARGE SCALE GENOMIC DNA]</scope>
    <source>
        <strain evidence="12 13">ATCC 48635</strain>
    </source>
</reference>
<dbReference type="InterPro" id="IPR037665">
    <property type="entry name" value="Nucleoporin_S59-like"/>
</dbReference>
<evidence type="ECO:0000313" key="12">
    <source>
        <dbReference type="EMBL" id="OQR91414.1"/>
    </source>
</evidence>
<dbReference type="Gene3D" id="1.10.10.2360">
    <property type="match status" value="1"/>
</dbReference>
<keyword evidence="5" id="KW-0509">mRNA transport</keyword>
<feature type="region of interest" description="Disordered" evidence="10">
    <location>
        <begin position="255"/>
        <end position="293"/>
    </location>
</feature>
<dbReference type="GO" id="GO:0051028">
    <property type="term" value="P:mRNA transport"/>
    <property type="evidence" value="ECO:0007669"/>
    <property type="project" value="UniProtKB-KW"/>
</dbReference>
<dbReference type="InterPro" id="IPR007230">
    <property type="entry name" value="Nup98_auto-Pept-S59_dom"/>
</dbReference>
<evidence type="ECO:0000313" key="13">
    <source>
        <dbReference type="Proteomes" id="UP000243579"/>
    </source>
</evidence>
<dbReference type="GO" id="GO:0008139">
    <property type="term" value="F:nuclear localization sequence binding"/>
    <property type="evidence" value="ECO:0007669"/>
    <property type="project" value="TreeGrafter"/>
</dbReference>
<keyword evidence="4" id="KW-0068">Autocatalytic cleavage</keyword>
<accession>A0A1V9Z025</accession>
<evidence type="ECO:0000256" key="5">
    <source>
        <dbReference type="ARBA" id="ARBA00022816"/>
    </source>
</evidence>
<evidence type="ECO:0000256" key="2">
    <source>
        <dbReference type="ARBA" id="ARBA00008926"/>
    </source>
</evidence>
<dbReference type="Pfam" id="PF12110">
    <property type="entry name" value="Nup96"/>
    <property type="match status" value="1"/>
</dbReference>
<dbReference type="GO" id="GO:0003723">
    <property type="term" value="F:RNA binding"/>
    <property type="evidence" value="ECO:0007669"/>
    <property type="project" value="TreeGrafter"/>
</dbReference>
<name>A0A1V9Z025_ACHHY</name>
<keyword evidence="7" id="KW-0811">Translocation</keyword>
<proteinExistence type="inferred from homology"/>
<dbReference type="GO" id="GO:0000973">
    <property type="term" value="P:post-transcriptional tethering of RNA polymerase II gene DNA at nuclear periphery"/>
    <property type="evidence" value="ECO:0007669"/>
    <property type="project" value="TreeGrafter"/>
</dbReference>
<gene>
    <name evidence="12" type="ORF">ACHHYP_04702</name>
</gene>
<feature type="region of interest" description="Disordered" evidence="10">
    <location>
        <begin position="592"/>
        <end position="620"/>
    </location>
</feature>
<evidence type="ECO:0000256" key="4">
    <source>
        <dbReference type="ARBA" id="ARBA00022813"/>
    </source>
</evidence>
<dbReference type="Gene3D" id="1.25.40.690">
    <property type="match status" value="1"/>
</dbReference>
<dbReference type="GO" id="GO:0006606">
    <property type="term" value="P:protein import into nucleus"/>
    <property type="evidence" value="ECO:0007669"/>
    <property type="project" value="TreeGrafter"/>
</dbReference>
<dbReference type="GO" id="GO:0006405">
    <property type="term" value="P:RNA export from nucleus"/>
    <property type="evidence" value="ECO:0007669"/>
    <property type="project" value="TreeGrafter"/>
</dbReference>
<evidence type="ECO:0000256" key="10">
    <source>
        <dbReference type="SAM" id="MobiDB-lite"/>
    </source>
</evidence>
<evidence type="ECO:0000259" key="11">
    <source>
        <dbReference type="PROSITE" id="PS51434"/>
    </source>
</evidence>
<feature type="compositionally biased region" description="Low complexity" evidence="10">
    <location>
        <begin position="125"/>
        <end position="141"/>
    </location>
</feature>
<organism evidence="12 13">
    <name type="scientific">Achlya hypogyna</name>
    <name type="common">Oomycete</name>
    <name type="synonym">Protoachlya hypogyna</name>
    <dbReference type="NCBI Taxonomy" id="1202772"/>
    <lineage>
        <taxon>Eukaryota</taxon>
        <taxon>Sar</taxon>
        <taxon>Stramenopiles</taxon>
        <taxon>Oomycota</taxon>
        <taxon>Saprolegniomycetes</taxon>
        <taxon>Saprolegniales</taxon>
        <taxon>Achlyaceae</taxon>
        <taxon>Achlya</taxon>
    </lineage>
</organism>
<evidence type="ECO:0000256" key="6">
    <source>
        <dbReference type="ARBA" id="ARBA00022927"/>
    </source>
</evidence>
<dbReference type="PANTHER" id="PTHR23198">
    <property type="entry name" value="NUCLEOPORIN"/>
    <property type="match status" value="1"/>
</dbReference>
<dbReference type="InterPro" id="IPR021967">
    <property type="entry name" value="Nup98_C"/>
</dbReference>
<protein>
    <submittedName>
        <fullName evidence="12">Nuclear pore complex protein</fullName>
    </submittedName>
</protein>
<dbReference type="Gene3D" id="3.30.1610.10">
    <property type="entry name" value="Peptidase S59, nucleoporin"/>
    <property type="match status" value="1"/>
</dbReference>
<evidence type="ECO:0000256" key="8">
    <source>
        <dbReference type="ARBA" id="ARBA00023132"/>
    </source>
</evidence>
<keyword evidence="9" id="KW-0539">Nucleus</keyword>
<feature type="domain" description="Peptidase S59" evidence="11">
    <location>
        <begin position="916"/>
        <end position="1047"/>
    </location>
</feature>
<keyword evidence="13" id="KW-1185">Reference proteome</keyword>
<dbReference type="PANTHER" id="PTHR23198:SF6">
    <property type="entry name" value="NUCLEAR PORE COMPLEX PROTEIN NUP98-NUP96"/>
    <property type="match status" value="1"/>
</dbReference>
<dbReference type="Proteomes" id="UP000243579">
    <property type="component" value="Unassembled WGS sequence"/>
</dbReference>
<keyword evidence="6" id="KW-0653">Protein transport</keyword>